<name>A0A511SZK7_MYXFU</name>
<evidence type="ECO:0000313" key="4">
    <source>
        <dbReference type="EMBL" id="SET95604.1"/>
    </source>
</evidence>
<accession>A0A511SZK7</accession>
<evidence type="ECO:0000259" key="1">
    <source>
        <dbReference type="Pfam" id="PF01557"/>
    </source>
</evidence>
<dbReference type="InterPro" id="IPR036663">
    <property type="entry name" value="Fumarylacetoacetase_C_sf"/>
</dbReference>
<comment type="caution">
    <text evidence="3">The sequence shown here is derived from an EMBL/GenBank/DDBJ whole genome shotgun (WGS) entry which is preliminary data.</text>
</comment>
<dbReference type="Gene3D" id="3.90.850.10">
    <property type="entry name" value="Fumarylacetoacetase-like, C-terminal domain"/>
    <property type="match status" value="1"/>
</dbReference>
<dbReference type="EMBL" id="BJXR01000023">
    <property type="protein sequence ID" value="GEN07325.1"/>
    <property type="molecule type" value="Genomic_DNA"/>
</dbReference>
<feature type="domain" description="Fumarylacetoacetase-like C-terminal" evidence="1">
    <location>
        <begin position="82"/>
        <end position="322"/>
    </location>
</feature>
<protein>
    <submittedName>
        <fullName evidence="3">2-keto-4-pentenoate hydratase</fullName>
    </submittedName>
    <submittedName>
        <fullName evidence="4">Fumarylacetoacetate (FAA) hydrolase</fullName>
    </submittedName>
</protein>
<dbReference type="SUPFAM" id="SSF56529">
    <property type="entry name" value="FAH"/>
    <property type="match status" value="1"/>
</dbReference>
<dbReference type="OrthoDB" id="9775905at2"/>
<dbReference type="PANTHER" id="PTHR43211">
    <property type="entry name" value="FUMARYLACETOACETATE HYDROLASE"/>
    <property type="match status" value="1"/>
</dbReference>
<evidence type="ECO:0000313" key="3">
    <source>
        <dbReference type="EMBL" id="GEN07325.1"/>
    </source>
</evidence>
<dbReference type="InterPro" id="IPR011234">
    <property type="entry name" value="Fumarylacetoacetase-like_C"/>
</dbReference>
<dbReference type="GO" id="GO:0016787">
    <property type="term" value="F:hydrolase activity"/>
    <property type="evidence" value="ECO:0007669"/>
    <property type="project" value="UniProtKB-KW"/>
</dbReference>
<dbReference type="Proteomes" id="UP000321514">
    <property type="component" value="Unassembled WGS sequence"/>
</dbReference>
<dbReference type="AlphaFoldDB" id="A0A511SZK7"/>
<dbReference type="InterPro" id="IPR041072">
    <property type="entry name" value="FAA_hydro_N"/>
</dbReference>
<gene>
    <name evidence="3" type="ORF">MFU01_23620</name>
    <name evidence="4" type="ORF">SAMN05443572_10454</name>
</gene>
<keyword evidence="4" id="KW-0378">Hydrolase</keyword>
<dbReference type="STRING" id="1334629.MFUL124B02_36750"/>
<organism evidence="3 6">
    <name type="scientific">Myxococcus fulvus</name>
    <dbReference type="NCBI Taxonomy" id="33"/>
    <lineage>
        <taxon>Bacteria</taxon>
        <taxon>Pseudomonadati</taxon>
        <taxon>Myxococcota</taxon>
        <taxon>Myxococcia</taxon>
        <taxon>Myxococcales</taxon>
        <taxon>Cystobacterineae</taxon>
        <taxon>Myxococcaceae</taxon>
        <taxon>Myxococcus</taxon>
    </lineage>
</organism>
<keyword evidence="5" id="KW-1185">Reference proteome</keyword>
<proteinExistence type="predicted"/>
<reference evidence="4 5" key="1">
    <citation type="submission" date="2016-10" db="EMBL/GenBank/DDBJ databases">
        <authorList>
            <person name="Varghese N."/>
            <person name="Submissions S."/>
        </authorList>
    </citation>
    <scope>NUCLEOTIDE SEQUENCE [LARGE SCALE GENOMIC DNA]</scope>
    <source>
        <strain evidence="4 5">DSM 16525</strain>
    </source>
</reference>
<dbReference type="Pfam" id="PF01557">
    <property type="entry name" value="FAA_hydrolase"/>
    <property type="match status" value="1"/>
</dbReference>
<dbReference type="Proteomes" id="UP000183760">
    <property type="component" value="Unassembled WGS sequence"/>
</dbReference>
<feature type="domain" description="Fumarylacetoacetase N-terminal" evidence="2">
    <location>
        <begin position="1"/>
        <end position="77"/>
    </location>
</feature>
<sequence>MKLATLKDGTRDGRLIVVKRDNSAYALATNVALTLQAALDDWDTKEPQLRALAQQLETDSVQSRPLDVKALHAPLPRAYEWIDGSAYINHVILVRKARNAEPPATLKTDPLVYQGGSGDFLAPTADIPLADEAWGMDFESEVCVILGDTPQGTKAEDAGKHVKLLMLANDVSLRNLIPEELAKGFGFFQSKPATAFSPFAVTPDELGSAWREGRVHLRMRSVLNGVQVGDTDAGPEMHFSFFDLIQHLCKTRSYTAGTILGSGTVSNADRARGISCLAEQRMIETIEEGKPRTPFMKPGDTIDIEMSGEDGQSVFGRISQKVVKVP</sequence>
<dbReference type="PANTHER" id="PTHR43211:SF1">
    <property type="entry name" value="BLL6422 PROTEIN"/>
    <property type="match status" value="1"/>
</dbReference>
<dbReference type="Pfam" id="PF18288">
    <property type="entry name" value="FAA_hydro_N_2"/>
    <property type="match status" value="1"/>
</dbReference>
<dbReference type="RefSeq" id="WP_074953112.1">
    <property type="nucleotide sequence ID" value="NZ_BJXR01000023.1"/>
</dbReference>
<evidence type="ECO:0000313" key="5">
    <source>
        <dbReference type="Proteomes" id="UP000183760"/>
    </source>
</evidence>
<reference evidence="3 6" key="2">
    <citation type="submission" date="2019-07" db="EMBL/GenBank/DDBJ databases">
        <title>Whole genome shotgun sequence of Myxococcus fulvus NBRC 100333.</title>
        <authorList>
            <person name="Hosoyama A."/>
            <person name="Uohara A."/>
            <person name="Ohji S."/>
            <person name="Ichikawa N."/>
        </authorList>
    </citation>
    <scope>NUCLEOTIDE SEQUENCE [LARGE SCALE GENOMIC DNA]</scope>
    <source>
        <strain evidence="3 6">NBRC 100333</strain>
    </source>
</reference>
<dbReference type="EMBL" id="FOIB01000004">
    <property type="protein sequence ID" value="SET95604.1"/>
    <property type="molecule type" value="Genomic_DNA"/>
</dbReference>
<evidence type="ECO:0000313" key="6">
    <source>
        <dbReference type="Proteomes" id="UP000321514"/>
    </source>
</evidence>
<evidence type="ECO:0000259" key="2">
    <source>
        <dbReference type="Pfam" id="PF18288"/>
    </source>
</evidence>